<accession>A0AAV6VFU0</accession>
<feature type="domain" description="Peptidase M12A" evidence="14">
    <location>
        <begin position="53"/>
        <end position="252"/>
    </location>
</feature>
<evidence type="ECO:0000256" key="9">
    <source>
        <dbReference type="ARBA" id="ARBA00023157"/>
    </source>
</evidence>
<keyword evidence="16" id="KW-1185">Reference proteome</keyword>
<dbReference type="SUPFAM" id="SSF55486">
    <property type="entry name" value="Metalloproteases ('zincins'), catalytic domain"/>
    <property type="match status" value="1"/>
</dbReference>
<dbReference type="InterPro" id="IPR024079">
    <property type="entry name" value="MetalloPept_cat_dom_sf"/>
</dbReference>
<dbReference type="PROSITE" id="PS51864">
    <property type="entry name" value="ASTACIN"/>
    <property type="match status" value="1"/>
</dbReference>
<evidence type="ECO:0000256" key="2">
    <source>
        <dbReference type="ARBA" id="ARBA00022670"/>
    </source>
</evidence>
<comment type="caution">
    <text evidence="15">The sequence shown here is derived from an EMBL/GenBank/DDBJ whole genome shotgun (WGS) entry which is preliminary data.</text>
</comment>
<evidence type="ECO:0000256" key="8">
    <source>
        <dbReference type="ARBA" id="ARBA00023145"/>
    </source>
</evidence>
<evidence type="ECO:0000256" key="1">
    <source>
        <dbReference type="ARBA" id="ARBA00011245"/>
    </source>
</evidence>
<reference evidence="15 16" key="1">
    <citation type="journal article" date="2022" name="Nat. Ecol. Evol.">
        <title>A masculinizing supergene underlies an exaggerated male reproductive morph in a spider.</title>
        <authorList>
            <person name="Hendrickx F."/>
            <person name="De Corte Z."/>
            <person name="Sonet G."/>
            <person name="Van Belleghem S.M."/>
            <person name="Kostlbacher S."/>
            <person name="Vangestel C."/>
        </authorList>
    </citation>
    <scope>NUCLEOTIDE SEQUENCE [LARGE SCALE GENOMIC DNA]</scope>
    <source>
        <strain evidence="15">W744_W776</strain>
    </source>
</reference>
<gene>
    <name evidence="15" type="ORF">JTE90_013279</name>
</gene>
<evidence type="ECO:0000256" key="4">
    <source>
        <dbReference type="ARBA" id="ARBA00022729"/>
    </source>
</evidence>
<feature type="active site" evidence="12">
    <location>
        <position position="144"/>
    </location>
</feature>
<dbReference type="GO" id="GO:0008270">
    <property type="term" value="F:zinc ion binding"/>
    <property type="evidence" value="ECO:0007669"/>
    <property type="project" value="UniProtKB-UniRule"/>
</dbReference>
<feature type="binding site" evidence="12">
    <location>
        <position position="147"/>
    </location>
    <ligand>
        <name>Zn(2+)</name>
        <dbReference type="ChEBI" id="CHEBI:29105"/>
        <note>catalytic</note>
    </ligand>
</feature>
<name>A0AAV6VFU0_9ARAC</name>
<keyword evidence="2 12" id="KW-0645">Protease</keyword>
<dbReference type="Pfam" id="PF01400">
    <property type="entry name" value="Astacin"/>
    <property type="match status" value="1"/>
</dbReference>
<comment type="cofactor">
    <cofactor evidence="12 13">
        <name>Zn(2+)</name>
        <dbReference type="ChEBI" id="CHEBI:29105"/>
    </cofactor>
    <text evidence="12 13">Binds 1 zinc ion per subunit.</text>
</comment>
<dbReference type="EC" id="3.4.24.-" evidence="13"/>
<dbReference type="InterPro" id="IPR001506">
    <property type="entry name" value="Peptidase_M12A"/>
</dbReference>
<evidence type="ECO:0000256" key="7">
    <source>
        <dbReference type="ARBA" id="ARBA00023049"/>
    </source>
</evidence>
<evidence type="ECO:0000259" key="14">
    <source>
        <dbReference type="PROSITE" id="PS51864"/>
    </source>
</evidence>
<dbReference type="SMART" id="SM00235">
    <property type="entry name" value="ZnMc"/>
    <property type="match status" value="1"/>
</dbReference>
<dbReference type="InterPro" id="IPR006026">
    <property type="entry name" value="Peptidase_Metallo"/>
</dbReference>
<evidence type="ECO:0000313" key="16">
    <source>
        <dbReference type="Proteomes" id="UP000827092"/>
    </source>
</evidence>
<dbReference type="Proteomes" id="UP000827092">
    <property type="component" value="Unassembled WGS sequence"/>
</dbReference>
<sequence length="254" mass="29651">MQLFNLMLCIVFVVLCKAADEEYHPFYPNENYGDFFHGDIFFRNGTFAKDRFATTRQSARWPNGVVPYIFDEIYSEDDKEIIRSAMAEFEKETCIKWVKRTDEYSYVEILVENGCWSELGRVGGAQSLSLESPTCMKKGVILHEMMHALGFYHEHSRTDRDDYVTVVWDNIAEGMEPNFEKLFPVDIDLLGLRYDYHSVMHYGAWMFASDRTKPTLKPRDNQVPIRELGEGQHKGYLTALDIQKINKFYECPAK</sequence>
<dbReference type="Gene3D" id="3.40.390.10">
    <property type="entry name" value="Collagenase (Catalytic Domain)"/>
    <property type="match status" value="1"/>
</dbReference>
<dbReference type="FunFam" id="3.40.390.10:FF:000015">
    <property type="entry name" value="Meprin A subunit"/>
    <property type="match status" value="1"/>
</dbReference>
<dbReference type="InterPro" id="IPR034035">
    <property type="entry name" value="Astacin-like_dom"/>
</dbReference>
<comment type="function">
    <text evidence="11">Zinc metalloprotease. Provoques deadhesion of endothelial cells from cell cultures, and also degradation of fibronectin, fibrinogen and gelatin in vitro. Its role in the venom is not fully understood but it might act as a spreading factor that facilitates diffusion of other venom toxins. Alternatively, it might be involved in the proteolytic processing of other venom toxins or it might play a role in extra-oral digestion of prey.</text>
</comment>
<dbReference type="PANTHER" id="PTHR10127:SF780">
    <property type="entry name" value="METALLOENDOPEPTIDASE"/>
    <property type="match status" value="1"/>
</dbReference>
<dbReference type="GO" id="GO:0006508">
    <property type="term" value="P:proteolysis"/>
    <property type="evidence" value="ECO:0007669"/>
    <property type="project" value="UniProtKB-KW"/>
</dbReference>
<keyword evidence="4 13" id="KW-0732">Signal</keyword>
<feature type="binding site" evidence="12">
    <location>
        <position position="143"/>
    </location>
    <ligand>
        <name>Zn(2+)</name>
        <dbReference type="ChEBI" id="CHEBI:29105"/>
        <note>catalytic</note>
    </ligand>
</feature>
<evidence type="ECO:0000256" key="6">
    <source>
        <dbReference type="ARBA" id="ARBA00022833"/>
    </source>
</evidence>
<proteinExistence type="predicted"/>
<keyword evidence="9" id="KW-1015">Disulfide bond</keyword>
<keyword evidence="6 12" id="KW-0862">Zinc</keyword>
<evidence type="ECO:0000256" key="5">
    <source>
        <dbReference type="ARBA" id="ARBA00022801"/>
    </source>
</evidence>
<evidence type="ECO:0000256" key="12">
    <source>
        <dbReference type="PROSITE-ProRule" id="PRU01211"/>
    </source>
</evidence>
<comment type="caution">
    <text evidence="12">Lacks conserved residue(s) required for the propagation of feature annotation.</text>
</comment>
<keyword evidence="7 12" id="KW-0482">Metalloprotease</keyword>
<evidence type="ECO:0000313" key="15">
    <source>
        <dbReference type="EMBL" id="KAG8194531.1"/>
    </source>
</evidence>
<evidence type="ECO:0000256" key="10">
    <source>
        <dbReference type="ARBA" id="ARBA00023180"/>
    </source>
</evidence>
<dbReference type="CDD" id="cd04280">
    <property type="entry name" value="ZnMc_astacin_like"/>
    <property type="match status" value="1"/>
</dbReference>
<organism evidence="15 16">
    <name type="scientific">Oedothorax gibbosus</name>
    <dbReference type="NCBI Taxonomy" id="931172"/>
    <lineage>
        <taxon>Eukaryota</taxon>
        <taxon>Metazoa</taxon>
        <taxon>Ecdysozoa</taxon>
        <taxon>Arthropoda</taxon>
        <taxon>Chelicerata</taxon>
        <taxon>Arachnida</taxon>
        <taxon>Araneae</taxon>
        <taxon>Araneomorphae</taxon>
        <taxon>Entelegynae</taxon>
        <taxon>Araneoidea</taxon>
        <taxon>Linyphiidae</taxon>
        <taxon>Erigoninae</taxon>
        <taxon>Oedothorax</taxon>
    </lineage>
</organism>
<comment type="subunit">
    <text evidence="1">Monomer.</text>
</comment>
<protein>
    <recommendedName>
        <fullName evidence="13">Metalloendopeptidase</fullName>
        <ecNumber evidence="13">3.4.24.-</ecNumber>
    </recommendedName>
</protein>
<keyword evidence="8" id="KW-0865">Zymogen</keyword>
<keyword evidence="5 12" id="KW-0378">Hydrolase</keyword>
<evidence type="ECO:0000256" key="11">
    <source>
        <dbReference type="ARBA" id="ARBA00025529"/>
    </source>
</evidence>
<evidence type="ECO:0000256" key="3">
    <source>
        <dbReference type="ARBA" id="ARBA00022723"/>
    </source>
</evidence>
<dbReference type="AlphaFoldDB" id="A0AAV6VFU0"/>
<feature type="signal peptide" evidence="13">
    <location>
        <begin position="1"/>
        <end position="18"/>
    </location>
</feature>
<feature type="binding site" evidence="12">
    <location>
        <position position="153"/>
    </location>
    <ligand>
        <name>Zn(2+)</name>
        <dbReference type="ChEBI" id="CHEBI:29105"/>
        <note>catalytic</note>
    </ligand>
</feature>
<keyword evidence="10" id="KW-0325">Glycoprotein</keyword>
<feature type="chain" id="PRO_5043099101" description="Metalloendopeptidase" evidence="13">
    <location>
        <begin position="19"/>
        <end position="254"/>
    </location>
</feature>
<dbReference type="PRINTS" id="PR00480">
    <property type="entry name" value="ASTACIN"/>
</dbReference>
<keyword evidence="3 12" id="KW-0479">Metal-binding</keyword>
<dbReference type="GO" id="GO:0004222">
    <property type="term" value="F:metalloendopeptidase activity"/>
    <property type="evidence" value="ECO:0007669"/>
    <property type="project" value="UniProtKB-UniRule"/>
</dbReference>
<dbReference type="PANTHER" id="PTHR10127">
    <property type="entry name" value="DISCOIDIN, CUB, EGF, LAMININ , AND ZINC METALLOPROTEASE DOMAIN CONTAINING"/>
    <property type="match status" value="1"/>
</dbReference>
<dbReference type="EMBL" id="JAFNEN010000102">
    <property type="protein sequence ID" value="KAG8194531.1"/>
    <property type="molecule type" value="Genomic_DNA"/>
</dbReference>
<evidence type="ECO:0000256" key="13">
    <source>
        <dbReference type="RuleBase" id="RU361183"/>
    </source>
</evidence>